<dbReference type="SUPFAM" id="SSF51717">
    <property type="entry name" value="Dihydropteroate synthetase-like"/>
    <property type="match status" value="1"/>
</dbReference>
<dbReference type="InterPro" id="IPR011005">
    <property type="entry name" value="Dihydropteroate_synth-like_sf"/>
</dbReference>
<proteinExistence type="inferred from homology"/>
<dbReference type="CDD" id="cd00483">
    <property type="entry name" value="HPPK"/>
    <property type="match status" value="1"/>
</dbReference>
<dbReference type="InterPro" id="IPR043133">
    <property type="entry name" value="GTP-CH-I_C/QueF"/>
</dbReference>
<evidence type="ECO:0000256" key="6">
    <source>
        <dbReference type="ARBA" id="ARBA00009640"/>
    </source>
</evidence>
<evidence type="ECO:0000256" key="11">
    <source>
        <dbReference type="ARBA" id="ARBA00022777"/>
    </source>
</evidence>
<feature type="domain" description="Pterin-binding" evidence="16">
    <location>
        <begin position="424"/>
        <end position="707"/>
    </location>
</feature>
<dbReference type="GO" id="GO:0016301">
    <property type="term" value="F:kinase activity"/>
    <property type="evidence" value="ECO:0007669"/>
    <property type="project" value="UniProtKB-KW"/>
</dbReference>
<dbReference type="InterPro" id="IPR000550">
    <property type="entry name" value="Hppk"/>
</dbReference>
<dbReference type="GO" id="GO:0005740">
    <property type="term" value="C:mitochondrial envelope"/>
    <property type="evidence" value="ECO:0007669"/>
    <property type="project" value="TreeGrafter"/>
</dbReference>
<accession>A0AAD5U8X2</accession>
<dbReference type="Gene3D" id="3.20.20.20">
    <property type="entry name" value="Dihydropteroate synthase-like"/>
    <property type="match status" value="1"/>
</dbReference>
<evidence type="ECO:0000259" key="16">
    <source>
        <dbReference type="PROSITE" id="PS50972"/>
    </source>
</evidence>
<dbReference type="InterPro" id="IPR006390">
    <property type="entry name" value="DHP_synth_dom"/>
</dbReference>
<dbReference type="Pfam" id="PF00809">
    <property type="entry name" value="Pterin_bind"/>
    <property type="match status" value="1"/>
</dbReference>
<dbReference type="SMART" id="SM00905">
    <property type="entry name" value="FolB"/>
    <property type="match status" value="2"/>
</dbReference>
<reference evidence="17" key="1">
    <citation type="submission" date="2020-05" db="EMBL/GenBank/DDBJ databases">
        <title>Phylogenomic resolution of chytrid fungi.</title>
        <authorList>
            <person name="Stajich J.E."/>
            <person name="Amses K."/>
            <person name="Simmons R."/>
            <person name="Seto K."/>
            <person name="Myers J."/>
            <person name="Bonds A."/>
            <person name="Quandt C.A."/>
            <person name="Barry K."/>
            <person name="Liu P."/>
            <person name="Grigoriev I."/>
            <person name="Longcore J.E."/>
            <person name="James T.Y."/>
        </authorList>
    </citation>
    <scope>NUCLEOTIDE SEQUENCE</scope>
    <source>
        <strain evidence="17">JEL0476</strain>
    </source>
</reference>
<evidence type="ECO:0000256" key="15">
    <source>
        <dbReference type="ARBA" id="ARBA00023268"/>
    </source>
</evidence>
<evidence type="ECO:0000256" key="5">
    <source>
        <dbReference type="ARBA" id="ARBA00005051"/>
    </source>
</evidence>
<comment type="caution">
    <text evidence="17">The sequence shown here is derived from an EMBL/GenBank/DDBJ whole genome shotgun (WGS) entry which is preliminary data.</text>
</comment>
<keyword evidence="8" id="KW-0808">Transferase</keyword>
<dbReference type="InterPro" id="IPR035907">
    <property type="entry name" value="Hppk_sf"/>
</dbReference>
<comment type="catalytic activity">
    <reaction evidence="1">
        <text>(7,8-dihydropterin-6-yl)methyl diphosphate + 4-aminobenzoate = 7,8-dihydropteroate + diphosphate</text>
        <dbReference type="Rhea" id="RHEA:19949"/>
        <dbReference type="ChEBI" id="CHEBI:17836"/>
        <dbReference type="ChEBI" id="CHEBI:17839"/>
        <dbReference type="ChEBI" id="CHEBI:33019"/>
        <dbReference type="ChEBI" id="CHEBI:72950"/>
        <dbReference type="EC" id="2.5.1.15"/>
    </reaction>
</comment>
<comment type="cofactor">
    <cofactor evidence="3">
        <name>Mg(2+)</name>
        <dbReference type="ChEBI" id="CHEBI:18420"/>
    </cofactor>
</comment>
<comment type="pathway">
    <text evidence="5">Cofactor biosynthesis; tetrahydrofolate biosynthesis; 2-amino-4-hydroxy-6-hydroxymethyl-7,8-dihydropteridine diphosphate from 7,8-dihydroneopterin triphosphate: step 4/4.</text>
</comment>
<dbReference type="Gene3D" id="3.30.70.560">
    <property type="entry name" value="7,8-Dihydro-6-hydroxymethylpterin-pyrophosphokinase HPPK"/>
    <property type="match status" value="1"/>
</dbReference>
<dbReference type="NCBIfam" id="TIGR01498">
    <property type="entry name" value="folK"/>
    <property type="match status" value="1"/>
</dbReference>
<dbReference type="GO" id="GO:0004150">
    <property type="term" value="F:dihydroneopterin aldolase activity"/>
    <property type="evidence" value="ECO:0007669"/>
    <property type="project" value="InterPro"/>
</dbReference>
<keyword evidence="12" id="KW-0067">ATP-binding</keyword>
<dbReference type="AlphaFoldDB" id="A0AAD5U8X2"/>
<keyword evidence="15" id="KW-0511">Multifunctional enzyme</keyword>
<evidence type="ECO:0000256" key="7">
    <source>
        <dbReference type="ARBA" id="ARBA00009951"/>
    </source>
</evidence>
<evidence type="ECO:0000256" key="9">
    <source>
        <dbReference type="ARBA" id="ARBA00022723"/>
    </source>
</evidence>
<dbReference type="PANTHER" id="PTHR20941:SF1">
    <property type="entry name" value="FOLIC ACID SYNTHESIS PROTEIN FOL1"/>
    <property type="match status" value="1"/>
</dbReference>
<protein>
    <submittedName>
        <fullName evidence="17">Trifunctional dihydropteroate synthetase</fullName>
    </submittedName>
</protein>
<dbReference type="InterPro" id="IPR006157">
    <property type="entry name" value="FolB_dom"/>
</dbReference>
<dbReference type="EMBL" id="JADGJW010000039">
    <property type="protein sequence ID" value="KAJ3226308.1"/>
    <property type="molecule type" value="Genomic_DNA"/>
</dbReference>
<dbReference type="PROSITE" id="PS50972">
    <property type="entry name" value="PTERIN_BINDING"/>
    <property type="match status" value="1"/>
</dbReference>
<keyword evidence="18" id="KW-1185">Reference proteome</keyword>
<dbReference type="Pfam" id="PF01288">
    <property type="entry name" value="HPPK"/>
    <property type="match status" value="1"/>
</dbReference>
<dbReference type="Proteomes" id="UP001211065">
    <property type="component" value="Unassembled WGS sequence"/>
</dbReference>
<evidence type="ECO:0000256" key="13">
    <source>
        <dbReference type="ARBA" id="ARBA00022842"/>
    </source>
</evidence>
<evidence type="ECO:0000313" key="18">
    <source>
        <dbReference type="Proteomes" id="UP001211065"/>
    </source>
</evidence>
<organism evidence="17 18">
    <name type="scientific">Clydaea vesicula</name>
    <dbReference type="NCBI Taxonomy" id="447962"/>
    <lineage>
        <taxon>Eukaryota</taxon>
        <taxon>Fungi</taxon>
        <taxon>Fungi incertae sedis</taxon>
        <taxon>Chytridiomycota</taxon>
        <taxon>Chytridiomycota incertae sedis</taxon>
        <taxon>Chytridiomycetes</taxon>
        <taxon>Lobulomycetales</taxon>
        <taxon>Lobulomycetaceae</taxon>
        <taxon>Clydaea</taxon>
    </lineage>
</organism>
<dbReference type="PANTHER" id="PTHR20941">
    <property type="entry name" value="FOLATE SYNTHESIS PROTEINS"/>
    <property type="match status" value="1"/>
</dbReference>
<comment type="similarity">
    <text evidence="6">In the N-terminal section; belongs to the DHNA family.</text>
</comment>
<dbReference type="InterPro" id="IPR045031">
    <property type="entry name" value="DHP_synth-like"/>
</dbReference>
<evidence type="ECO:0000256" key="2">
    <source>
        <dbReference type="ARBA" id="ARBA00000198"/>
    </source>
</evidence>
<dbReference type="PROSITE" id="PS00793">
    <property type="entry name" value="DHPS_2"/>
    <property type="match status" value="1"/>
</dbReference>
<dbReference type="SUPFAM" id="SSF55620">
    <property type="entry name" value="Tetrahydrobiopterin biosynthesis enzymes-like"/>
    <property type="match status" value="2"/>
</dbReference>
<keyword evidence="13" id="KW-0460">Magnesium</keyword>
<dbReference type="NCBIfam" id="TIGR00526">
    <property type="entry name" value="folB_dom"/>
    <property type="match status" value="2"/>
</dbReference>
<evidence type="ECO:0000256" key="12">
    <source>
        <dbReference type="ARBA" id="ARBA00022840"/>
    </source>
</evidence>
<dbReference type="GO" id="GO:0046872">
    <property type="term" value="F:metal ion binding"/>
    <property type="evidence" value="ECO:0007669"/>
    <property type="project" value="UniProtKB-KW"/>
</dbReference>
<keyword evidence="9" id="KW-0479">Metal-binding</keyword>
<dbReference type="GO" id="GO:0046654">
    <property type="term" value="P:tetrahydrofolate biosynthetic process"/>
    <property type="evidence" value="ECO:0007669"/>
    <property type="project" value="TreeGrafter"/>
</dbReference>
<comment type="similarity">
    <text evidence="7">In the C-terminal section; belongs to the DHPS family.</text>
</comment>
<keyword evidence="14" id="KW-0289">Folate biosynthesis</keyword>
<evidence type="ECO:0000256" key="1">
    <source>
        <dbReference type="ARBA" id="ARBA00000012"/>
    </source>
</evidence>
<dbReference type="NCBIfam" id="TIGR01496">
    <property type="entry name" value="DHPS"/>
    <property type="match status" value="1"/>
</dbReference>
<dbReference type="GO" id="GO:0003848">
    <property type="term" value="F:2-amino-4-hydroxy-6-hydroxymethyldihydropteridine diphosphokinase activity"/>
    <property type="evidence" value="ECO:0007669"/>
    <property type="project" value="UniProtKB-EC"/>
</dbReference>
<dbReference type="GO" id="GO:0005524">
    <property type="term" value="F:ATP binding"/>
    <property type="evidence" value="ECO:0007669"/>
    <property type="project" value="UniProtKB-KW"/>
</dbReference>
<keyword evidence="11" id="KW-0418">Kinase</keyword>
<sequence>MDNWSRVKEQPLILNVTMEIEKLDERDNLKKSVNYSTINNDITKTVKENQSIKTIHELAQKLSEVILKNDVIKNVELELRKPRALLLADYASCLISRGRDHKNPTDLTIIKNLNLNAIIGLYSWERQEKQRLTLSLIIHLSEKSHDYRTICNVVYEFVDESKFKTLEALALAIAKTCVVDCLVPKITVQIYKPNANTFADSTSVEVTRTFDDFNFIKNAQHLYEDVDLNHTAFIALGTNEGNRSKNLELAISKMNISNLLKVKETSFLYETEAMYVKDQPMFLNAVVKVSTSMDPKVLLRYLQNIEKELGREALGVRVTNGPRPIDLDILYFDDLTIHEKDLIIPHARVHEREFVLRPLVDIAPNLEHPVLCRTSTQLLSSLEYNFEVLKEEERENGHPISTKPAIYKVYPIGDKVWKLCNGPTILMGILNVTSDSFSDGMNLMNSSEEKLNMEKVLLKVEALIEDGAGIIDIGGQSTRPGADEVSLEVELERVIPVIKAIRNDPKLCTISISVDTYRPAVAAAALEAGCDMINDVTGGLGFVDDDEGDLAQTEMIKLWAKTKSAVCIMHMKGSPKTMQSKTDYRGEDITSSIKRSLQKRVELALSAGVLRWKILIDPGIGFAKTVKQNFKLLRDLKVLVSNGHLKGFPLLVGPSRKGFIGAAVNSKDPKDNKRLYGTAGACSVAIASGAVLLLRVHDVKEISSVVAVADCCFNPNLL</sequence>
<evidence type="ECO:0000313" key="17">
    <source>
        <dbReference type="EMBL" id="KAJ3226308.1"/>
    </source>
</evidence>
<keyword evidence="10" id="KW-0547">Nucleotide-binding</keyword>
<gene>
    <name evidence="17" type="primary">FOL1</name>
    <name evidence="17" type="ORF">HK099_005139</name>
</gene>
<dbReference type="CDD" id="cd00739">
    <property type="entry name" value="DHPS"/>
    <property type="match status" value="1"/>
</dbReference>
<dbReference type="Pfam" id="PF02152">
    <property type="entry name" value="FolB"/>
    <property type="match status" value="2"/>
</dbReference>
<evidence type="ECO:0000256" key="3">
    <source>
        <dbReference type="ARBA" id="ARBA00001946"/>
    </source>
</evidence>
<comment type="catalytic activity">
    <reaction evidence="2">
        <text>6-hydroxymethyl-7,8-dihydropterin + ATP = (7,8-dihydropterin-6-yl)methyl diphosphate + AMP + H(+)</text>
        <dbReference type="Rhea" id="RHEA:11412"/>
        <dbReference type="ChEBI" id="CHEBI:15378"/>
        <dbReference type="ChEBI" id="CHEBI:30616"/>
        <dbReference type="ChEBI" id="CHEBI:44841"/>
        <dbReference type="ChEBI" id="CHEBI:72950"/>
        <dbReference type="ChEBI" id="CHEBI:456215"/>
        <dbReference type="EC" id="2.7.6.3"/>
    </reaction>
</comment>
<dbReference type="InterPro" id="IPR000489">
    <property type="entry name" value="Pterin-binding_dom"/>
</dbReference>
<name>A0AAD5U8X2_9FUNG</name>
<evidence type="ECO:0000256" key="8">
    <source>
        <dbReference type="ARBA" id="ARBA00022679"/>
    </source>
</evidence>
<dbReference type="GO" id="GO:0004156">
    <property type="term" value="F:dihydropteroate synthase activity"/>
    <property type="evidence" value="ECO:0007669"/>
    <property type="project" value="UniProtKB-EC"/>
</dbReference>
<dbReference type="GO" id="GO:0046656">
    <property type="term" value="P:folic acid biosynthetic process"/>
    <property type="evidence" value="ECO:0007669"/>
    <property type="project" value="UniProtKB-KW"/>
</dbReference>
<evidence type="ECO:0000256" key="4">
    <source>
        <dbReference type="ARBA" id="ARBA00004763"/>
    </source>
</evidence>
<dbReference type="SUPFAM" id="SSF55083">
    <property type="entry name" value="6-hydroxymethyl-7,8-dihydropterin pyrophosphokinase, HPPK"/>
    <property type="match status" value="1"/>
</dbReference>
<dbReference type="Gene3D" id="3.30.1130.10">
    <property type="match status" value="2"/>
</dbReference>
<evidence type="ECO:0000256" key="14">
    <source>
        <dbReference type="ARBA" id="ARBA00022909"/>
    </source>
</evidence>
<comment type="pathway">
    <text evidence="4">Cofactor biosynthesis; tetrahydrofolate biosynthesis; 7,8-dihydrofolate from 2-amino-4-hydroxy-6-hydroxymethyl-7,8-dihydropteridine diphosphate and 4-aminobenzoate: step 1/2.</text>
</comment>
<evidence type="ECO:0000256" key="10">
    <source>
        <dbReference type="ARBA" id="ARBA00022741"/>
    </source>
</evidence>